<comment type="caution">
    <text evidence="3">The sequence shown here is derived from an EMBL/GenBank/DDBJ whole genome shotgun (WGS) entry which is preliminary data.</text>
</comment>
<feature type="region of interest" description="Disordered" evidence="2">
    <location>
        <begin position="25"/>
        <end position="58"/>
    </location>
</feature>
<evidence type="ECO:0000256" key="2">
    <source>
        <dbReference type="SAM" id="MobiDB-lite"/>
    </source>
</evidence>
<proteinExistence type="predicted"/>
<evidence type="ECO:0000256" key="1">
    <source>
        <dbReference type="SAM" id="Coils"/>
    </source>
</evidence>
<dbReference type="Proteomes" id="UP001152888">
    <property type="component" value="Unassembled WGS sequence"/>
</dbReference>
<keyword evidence="4" id="KW-1185">Reference proteome</keyword>
<evidence type="ECO:0000313" key="4">
    <source>
        <dbReference type="Proteomes" id="UP001152888"/>
    </source>
</evidence>
<dbReference type="EMBL" id="CAKOFQ010006706">
    <property type="protein sequence ID" value="CAH1963224.1"/>
    <property type="molecule type" value="Genomic_DNA"/>
</dbReference>
<dbReference type="OrthoDB" id="6765195at2759"/>
<evidence type="ECO:0000313" key="3">
    <source>
        <dbReference type="EMBL" id="CAH1963224.1"/>
    </source>
</evidence>
<dbReference type="AlphaFoldDB" id="A0A9P0JZL0"/>
<keyword evidence="1" id="KW-0175">Coiled coil</keyword>
<accession>A0A9P0JZL0</accession>
<feature type="coiled-coil region" evidence="1">
    <location>
        <begin position="58"/>
        <end position="92"/>
    </location>
</feature>
<sequence>MRKIWREQTERYRDRVRQKTIVNYLESPPPSDHEDPHFDPQILDNRASGANRPSEKQRKRINELIKKQKNEIDRLKSKVKRFQRKLDHVRSLKMSPKSKVDQLLKKKRNQVIRRTWKKHLSFSKVVQNQLKENIKHTKKKNEKTRKVLSGRFVRKYNVLSQIDMNPVKR</sequence>
<protein>
    <submittedName>
        <fullName evidence="3">Uncharacterized protein</fullName>
    </submittedName>
</protein>
<gene>
    <name evidence="3" type="ORF">ACAOBT_LOCUS5081</name>
</gene>
<name>A0A9P0JZL0_ACAOB</name>
<organism evidence="3 4">
    <name type="scientific">Acanthoscelides obtectus</name>
    <name type="common">Bean weevil</name>
    <name type="synonym">Bruchus obtectus</name>
    <dbReference type="NCBI Taxonomy" id="200917"/>
    <lineage>
        <taxon>Eukaryota</taxon>
        <taxon>Metazoa</taxon>
        <taxon>Ecdysozoa</taxon>
        <taxon>Arthropoda</taxon>
        <taxon>Hexapoda</taxon>
        <taxon>Insecta</taxon>
        <taxon>Pterygota</taxon>
        <taxon>Neoptera</taxon>
        <taxon>Endopterygota</taxon>
        <taxon>Coleoptera</taxon>
        <taxon>Polyphaga</taxon>
        <taxon>Cucujiformia</taxon>
        <taxon>Chrysomeloidea</taxon>
        <taxon>Chrysomelidae</taxon>
        <taxon>Bruchinae</taxon>
        <taxon>Bruchini</taxon>
        <taxon>Acanthoscelides</taxon>
    </lineage>
</organism>
<reference evidence="3" key="1">
    <citation type="submission" date="2022-03" db="EMBL/GenBank/DDBJ databases">
        <authorList>
            <person name="Sayadi A."/>
        </authorList>
    </citation>
    <scope>NUCLEOTIDE SEQUENCE</scope>
</reference>